<evidence type="ECO:0000313" key="2">
    <source>
        <dbReference type="EMBL" id="MDA3616681.1"/>
    </source>
</evidence>
<organism evidence="2 3">
    <name type="scientific">Polluticaenibacter yanchengensis</name>
    <dbReference type="NCBI Taxonomy" id="3014562"/>
    <lineage>
        <taxon>Bacteria</taxon>
        <taxon>Pseudomonadati</taxon>
        <taxon>Bacteroidota</taxon>
        <taxon>Chitinophagia</taxon>
        <taxon>Chitinophagales</taxon>
        <taxon>Chitinophagaceae</taxon>
        <taxon>Polluticaenibacter</taxon>
    </lineage>
</organism>
<dbReference type="InterPro" id="IPR035985">
    <property type="entry name" value="Ubiquitin-activating_enz"/>
</dbReference>
<keyword evidence="3" id="KW-1185">Reference proteome</keyword>
<dbReference type="RefSeq" id="WP_407033012.1">
    <property type="nucleotide sequence ID" value="NZ_JAQGEF010000039.1"/>
</dbReference>
<dbReference type="Gene3D" id="3.40.50.720">
    <property type="entry name" value="NAD(P)-binding Rossmann-like Domain"/>
    <property type="match status" value="1"/>
</dbReference>
<dbReference type="InterPro" id="IPR045886">
    <property type="entry name" value="ThiF/MoeB/HesA"/>
</dbReference>
<dbReference type="PANTHER" id="PTHR43267:SF1">
    <property type="entry name" value="TRNA THREONYLCARBAMOYLADENOSINE DEHYDRATASE"/>
    <property type="match status" value="1"/>
</dbReference>
<gene>
    <name evidence="2" type="ORF">O3P16_17855</name>
</gene>
<reference evidence="2 3" key="1">
    <citation type="submission" date="2022-12" db="EMBL/GenBank/DDBJ databases">
        <title>Chitinophagaceae gen. sp. nov., a new member of the family Chitinophagaceae, isolated from soil in a chemical factory.</title>
        <authorList>
            <person name="Ke Z."/>
        </authorList>
    </citation>
    <scope>NUCLEOTIDE SEQUENCE [LARGE SCALE GENOMIC DNA]</scope>
    <source>
        <strain evidence="2 3">LY-5</strain>
    </source>
</reference>
<evidence type="ECO:0000313" key="3">
    <source>
        <dbReference type="Proteomes" id="UP001210231"/>
    </source>
</evidence>
<comment type="caution">
    <text evidence="2">The sequence shown here is derived from an EMBL/GenBank/DDBJ whole genome shotgun (WGS) entry which is preliminary data.</text>
</comment>
<dbReference type="Pfam" id="PF00899">
    <property type="entry name" value="ThiF"/>
    <property type="match status" value="1"/>
</dbReference>
<name>A0ABT4UPB2_9BACT</name>
<dbReference type="PANTHER" id="PTHR43267">
    <property type="entry name" value="TRNA THREONYLCARBAMOYLADENOSINE DEHYDRATASE"/>
    <property type="match status" value="1"/>
</dbReference>
<keyword evidence="2" id="KW-0808">Transferase</keyword>
<dbReference type="SUPFAM" id="SSF69572">
    <property type="entry name" value="Activating enzymes of the ubiquitin-like proteins"/>
    <property type="match status" value="1"/>
</dbReference>
<keyword evidence="2" id="KW-0548">Nucleotidyltransferase</keyword>
<dbReference type="InterPro" id="IPR000594">
    <property type="entry name" value="ThiF_NAD_FAD-bd"/>
</dbReference>
<dbReference type="GO" id="GO:0016779">
    <property type="term" value="F:nucleotidyltransferase activity"/>
    <property type="evidence" value="ECO:0007669"/>
    <property type="project" value="UniProtKB-KW"/>
</dbReference>
<sequence>MNRLKISGTHYLELKSHLFPGDGLEAVAVAICGRSKFKNNHTLLVQEIIPVPYNICFHRAPDLVHWPTEYINDSIEKASKKGLALVKIHCHPGLYERFSETDDESDDSLFRSIHAWLDDDQPHGSCIMLPDGRIFGRLFQSDMRIENIDEIIVAGSDFKKWSYTATESLLNEDAQIRNLQAFGSLTKKLLNNLQVGVVGCSGTGSPVIEQLVRLGIGTLVIVDPDYIDLVNLNRIIGSTMRDAECKVAKVRSIREHIGRVGIGTKVISIEESILGENAIKQLAECDIIFGCVDTTEGRYYLNKLSSYYLIPLFDLGVRFEADGNGGINSLNATVHYVQPHRSSLLNRKAINLEKLRSEGIKRLDKEEYERNTYLAEVGETNPAVISVNMQVASTAVNDFLARVHPYRNICNSEIETIRVMISDCSTFYEDGIVEQCPLFSKQTGRGDVFPLLDIIELSQNAKTNI</sequence>
<protein>
    <submittedName>
        <fullName evidence="2">ThiF family adenylyltransferase</fullName>
    </submittedName>
</protein>
<feature type="domain" description="THIF-type NAD/FAD binding fold" evidence="1">
    <location>
        <begin position="175"/>
        <end position="319"/>
    </location>
</feature>
<accession>A0ABT4UPB2</accession>
<dbReference type="Proteomes" id="UP001210231">
    <property type="component" value="Unassembled WGS sequence"/>
</dbReference>
<proteinExistence type="predicted"/>
<evidence type="ECO:0000259" key="1">
    <source>
        <dbReference type="Pfam" id="PF00899"/>
    </source>
</evidence>
<dbReference type="EMBL" id="JAQGEF010000039">
    <property type="protein sequence ID" value="MDA3616681.1"/>
    <property type="molecule type" value="Genomic_DNA"/>
</dbReference>